<dbReference type="Pfam" id="PF18876">
    <property type="entry name" value="AFF4_CHD"/>
    <property type="match status" value="1"/>
</dbReference>
<keyword evidence="5" id="KW-0597">Phosphoprotein</keyword>
<comment type="similarity">
    <text evidence="2">Belongs to the AF4 family.</text>
</comment>
<dbReference type="InterPro" id="IPR007797">
    <property type="entry name" value="AF4/FMR2"/>
</dbReference>
<evidence type="ECO:0000256" key="12">
    <source>
        <dbReference type="ARBA" id="ARBA00032149"/>
    </source>
</evidence>
<keyword evidence="9" id="KW-0804">Transcription</keyword>
<feature type="region of interest" description="Disordered" evidence="13">
    <location>
        <begin position="219"/>
        <end position="282"/>
    </location>
</feature>
<evidence type="ECO:0000256" key="11">
    <source>
        <dbReference type="ARBA" id="ARBA00024653"/>
    </source>
</evidence>
<evidence type="ECO:0000313" key="16">
    <source>
        <dbReference type="Proteomes" id="UP000678393"/>
    </source>
</evidence>
<name>A0A8S3YRX8_9EUPU</name>
<evidence type="ECO:0000256" key="8">
    <source>
        <dbReference type="ARBA" id="ARBA00023125"/>
    </source>
</evidence>
<feature type="compositionally biased region" description="Low complexity" evidence="13">
    <location>
        <begin position="125"/>
        <end position="153"/>
    </location>
</feature>
<dbReference type="GO" id="GO:0003677">
    <property type="term" value="F:DNA binding"/>
    <property type="evidence" value="ECO:0007669"/>
    <property type="project" value="UniProtKB-KW"/>
</dbReference>
<feature type="compositionally biased region" description="Low complexity" evidence="13">
    <location>
        <begin position="69"/>
        <end position="82"/>
    </location>
</feature>
<feature type="compositionally biased region" description="Polar residues" evidence="13">
    <location>
        <begin position="109"/>
        <end position="120"/>
    </location>
</feature>
<evidence type="ECO:0000256" key="2">
    <source>
        <dbReference type="ARBA" id="ARBA00007354"/>
    </source>
</evidence>
<comment type="subcellular location">
    <subcellularLocation>
        <location evidence="1">Nucleus</location>
    </subcellularLocation>
</comment>
<dbReference type="EMBL" id="CAJHNH020000511">
    <property type="protein sequence ID" value="CAG5118185.1"/>
    <property type="molecule type" value="Genomic_DNA"/>
</dbReference>
<keyword evidence="8" id="KW-0238">DNA-binding</keyword>
<keyword evidence="7" id="KW-0805">Transcription regulation</keyword>
<dbReference type="OrthoDB" id="6382204at2759"/>
<evidence type="ECO:0000256" key="7">
    <source>
        <dbReference type="ARBA" id="ARBA00023015"/>
    </source>
</evidence>
<protein>
    <recommendedName>
        <fullName evidence="3">AF4/FMR2 family member lilli</fullName>
    </recommendedName>
    <alternativeName>
        <fullName evidence="12">Protein lilliputian</fullName>
    </alternativeName>
</protein>
<dbReference type="AlphaFoldDB" id="A0A8S3YRX8"/>
<feature type="domain" description="AF4/FMR2 C-terminal homology" evidence="14">
    <location>
        <begin position="255"/>
        <end position="383"/>
    </location>
</feature>
<dbReference type="GO" id="GO:0010468">
    <property type="term" value="P:regulation of gene expression"/>
    <property type="evidence" value="ECO:0007669"/>
    <property type="project" value="InterPro"/>
</dbReference>
<feature type="compositionally biased region" description="Low complexity" evidence="13">
    <location>
        <begin position="225"/>
        <end position="245"/>
    </location>
</feature>
<sequence>MALDHLDAISKPPNLLSPLHSTCSPPVASTKPLPPFRSFFFGSVSSDKGNNSAPAAAAPISKRRDSANSTSSKGSHQSVSSSKKPRRVSVNSKKDTSSSSTSIEKASAPVTSGPESSNLPFNHYVNGNSSSGSSNGSVSSRAPPSTTATALPANVPPPSPIETQYVIRMRANSSSNPDLCDRERKLLVLIIRLQSFLNHRLHRLRRAEISKLKKVIETEQTKYHSSSTPTVAAASSTTANPAVTSRPLAPSPHQAQWNKNSTGTPSPMSPTPSPAGSVSSQGSCELVTNKIQNGATNSSSTPLASPSPGMVSVHPRLHSVTQKYFALTSHIVKSLELWEQADAESRGFEDFFTVLDNSCGVLTFHSDPPFVVRYMKHALRLLNL</sequence>
<comment type="function">
    <text evidence="11">Has a role in transcriptional regulation. Acts in parallel with the Ras/MAPK and the PI3K/PKB pathways in the control of cell identity and cellular growth. Essential for regulation of the cytoskeleton and cell growth but not for cell proliferation or growth rate. Required specifically for the microtubule-based basal transport of lipid droplets. Plays a partially redundant function downstream of Raf in cell fate specification in the developing eye. Pair-rule protein that regulates embryonic cellularization, gastrulation and segmentation.</text>
</comment>
<keyword evidence="6" id="KW-0562">Pair-rule protein</keyword>
<evidence type="ECO:0000313" key="15">
    <source>
        <dbReference type="EMBL" id="CAG5118185.1"/>
    </source>
</evidence>
<evidence type="ECO:0000256" key="6">
    <source>
        <dbReference type="ARBA" id="ARBA00022788"/>
    </source>
</evidence>
<keyword evidence="4" id="KW-0217">Developmental protein</keyword>
<keyword evidence="10" id="KW-0539">Nucleus</keyword>
<keyword evidence="16" id="KW-1185">Reference proteome</keyword>
<evidence type="ECO:0000256" key="4">
    <source>
        <dbReference type="ARBA" id="ARBA00022473"/>
    </source>
</evidence>
<dbReference type="PANTHER" id="PTHR10528">
    <property type="entry name" value="AF4/FMR2 FAMILY MEMBER"/>
    <property type="match status" value="1"/>
</dbReference>
<organism evidence="15 16">
    <name type="scientific">Candidula unifasciata</name>
    <dbReference type="NCBI Taxonomy" id="100452"/>
    <lineage>
        <taxon>Eukaryota</taxon>
        <taxon>Metazoa</taxon>
        <taxon>Spiralia</taxon>
        <taxon>Lophotrochozoa</taxon>
        <taxon>Mollusca</taxon>
        <taxon>Gastropoda</taxon>
        <taxon>Heterobranchia</taxon>
        <taxon>Euthyneura</taxon>
        <taxon>Panpulmonata</taxon>
        <taxon>Eupulmonata</taxon>
        <taxon>Stylommatophora</taxon>
        <taxon>Helicina</taxon>
        <taxon>Helicoidea</taxon>
        <taxon>Geomitridae</taxon>
        <taxon>Candidula</taxon>
    </lineage>
</organism>
<feature type="compositionally biased region" description="Polar residues" evidence="13">
    <location>
        <begin position="43"/>
        <end position="52"/>
    </location>
</feature>
<dbReference type="PANTHER" id="PTHR10528:SF17">
    <property type="entry name" value="AF4_FMR2 FAMILY MEMBER LILLI"/>
    <property type="match status" value="1"/>
</dbReference>
<comment type="caution">
    <text evidence="15">The sequence shown here is derived from an EMBL/GenBank/DDBJ whole genome shotgun (WGS) entry which is preliminary data.</text>
</comment>
<evidence type="ECO:0000256" key="10">
    <source>
        <dbReference type="ARBA" id="ARBA00023242"/>
    </source>
</evidence>
<evidence type="ECO:0000256" key="3">
    <source>
        <dbReference type="ARBA" id="ARBA00021888"/>
    </source>
</evidence>
<dbReference type="GO" id="GO:0032783">
    <property type="term" value="C:super elongation complex"/>
    <property type="evidence" value="ECO:0007669"/>
    <property type="project" value="TreeGrafter"/>
</dbReference>
<feature type="region of interest" description="Disordered" evidence="13">
    <location>
        <begin position="1"/>
        <end position="28"/>
    </location>
</feature>
<evidence type="ECO:0000256" key="13">
    <source>
        <dbReference type="SAM" id="MobiDB-lite"/>
    </source>
</evidence>
<dbReference type="Proteomes" id="UP000678393">
    <property type="component" value="Unassembled WGS sequence"/>
</dbReference>
<dbReference type="InterPro" id="IPR043640">
    <property type="entry name" value="AF4/FMR2_CHD"/>
</dbReference>
<gene>
    <name evidence="15" type="ORF">CUNI_LOCUS3743</name>
</gene>
<proteinExistence type="inferred from homology"/>
<feature type="region of interest" description="Disordered" evidence="13">
    <location>
        <begin position="40"/>
        <end position="158"/>
    </location>
</feature>
<reference evidence="15" key="1">
    <citation type="submission" date="2021-04" db="EMBL/GenBank/DDBJ databases">
        <authorList>
            <consortium name="Molecular Ecology Group"/>
        </authorList>
    </citation>
    <scope>NUCLEOTIDE SEQUENCE</scope>
</reference>
<accession>A0A8S3YRX8</accession>
<dbReference type="GO" id="GO:0007366">
    <property type="term" value="P:periodic partitioning by pair rule gene"/>
    <property type="evidence" value="ECO:0007669"/>
    <property type="project" value="UniProtKB-KW"/>
</dbReference>
<evidence type="ECO:0000259" key="14">
    <source>
        <dbReference type="Pfam" id="PF18876"/>
    </source>
</evidence>
<evidence type="ECO:0000256" key="9">
    <source>
        <dbReference type="ARBA" id="ARBA00023163"/>
    </source>
</evidence>
<evidence type="ECO:0000256" key="1">
    <source>
        <dbReference type="ARBA" id="ARBA00004123"/>
    </source>
</evidence>
<evidence type="ECO:0000256" key="5">
    <source>
        <dbReference type="ARBA" id="ARBA00022553"/>
    </source>
</evidence>